<evidence type="ECO:0000256" key="3">
    <source>
        <dbReference type="ARBA" id="ARBA00022840"/>
    </source>
</evidence>
<dbReference type="FunFam" id="3.40.50.300:FF:000042">
    <property type="entry name" value="Maltose/maltodextrin ABC transporter, ATP-binding protein"/>
    <property type="match status" value="1"/>
</dbReference>
<dbReference type="Proteomes" id="UP000195514">
    <property type="component" value="Chromosome I"/>
</dbReference>
<dbReference type="GO" id="GO:0005524">
    <property type="term" value="F:ATP binding"/>
    <property type="evidence" value="ECO:0007669"/>
    <property type="project" value="UniProtKB-KW"/>
</dbReference>
<dbReference type="InterPro" id="IPR015855">
    <property type="entry name" value="ABC_transpr_MalK-like"/>
</dbReference>
<keyword evidence="6" id="KW-1185">Reference proteome</keyword>
<reference evidence="6" key="1">
    <citation type="submission" date="2017-05" db="EMBL/GenBank/DDBJ databases">
        <authorList>
            <person name="Kirkegaard R."/>
            <person name="Mcilroy J S."/>
        </authorList>
    </citation>
    <scope>NUCLEOTIDE SEQUENCE [LARGE SCALE GENOMIC DNA]</scope>
</reference>
<dbReference type="InterPro" id="IPR047641">
    <property type="entry name" value="ABC_transpr_MalK/UgpC-like"/>
</dbReference>
<keyword evidence="2" id="KW-0547">Nucleotide-binding</keyword>
<dbReference type="OrthoDB" id="9778160at2"/>
<keyword evidence="3 5" id="KW-0067">ATP-binding</keyword>
<dbReference type="SUPFAM" id="SSF52540">
    <property type="entry name" value="P-loop containing nucleoside triphosphate hydrolases"/>
    <property type="match status" value="1"/>
</dbReference>
<evidence type="ECO:0000259" key="4">
    <source>
        <dbReference type="PROSITE" id="PS50893"/>
    </source>
</evidence>
<keyword evidence="1" id="KW-0813">Transport</keyword>
<dbReference type="KEGG" id="abat:CFX1CAM_1457"/>
<dbReference type="InterPro" id="IPR017871">
    <property type="entry name" value="ABC_transporter-like_CS"/>
</dbReference>
<dbReference type="GO" id="GO:0016887">
    <property type="term" value="F:ATP hydrolysis activity"/>
    <property type="evidence" value="ECO:0007669"/>
    <property type="project" value="InterPro"/>
</dbReference>
<evidence type="ECO:0000256" key="1">
    <source>
        <dbReference type="ARBA" id="ARBA00022448"/>
    </source>
</evidence>
<dbReference type="InterPro" id="IPR040582">
    <property type="entry name" value="OB_MalK-like"/>
</dbReference>
<evidence type="ECO:0000313" key="5">
    <source>
        <dbReference type="EMBL" id="SMX54522.1"/>
    </source>
</evidence>
<gene>
    <name evidence="5" type="primary">ycjV</name>
    <name evidence="5" type="ORF">CFX1CAM_1457</name>
</gene>
<dbReference type="SMART" id="SM00382">
    <property type="entry name" value="AAA"/>
    <property type="match status" value="1"/>
</dbReference>
<dbReference type="PROSITE" id="PS00211">
    <property type="entry name" value="ABC_TRANSPORTER_1"/>
    <property type="match status" value="1"/>
</dbReference>
<dbReference type="Pfam" id="PF00005">
    <property type="entry name" value="ABC_tran"/>
    <property type="match status" value="1"/>
</dbReference>
<dbReference type="InterPro" id="IPR008995">
    <property type="entry name" value="Mo/tungstate-bd_C_term_dom"/>
</dbReference>
<feature type="domain" description="ABC transporter" evidence="4">
    <location>
        <begin position="4"/>
        <end position="234"/>
    </location>
</feature>
<dbReference type="InterPro" id="IPR003439">
    <property type="entry name" value="ABC_transporter-like_ATP-bd"/>
</dbReference>
<evidence type="ECO:0000256" key="2">
    <source>
        <dbReference type="ARBA" id="ARBA00022741"/>
    </source>
</evidence>
<accession>A0A1Y6K471</accession>
<dbReference type="NCBIfam" id="NF008653">
    <property type="entry name" value="PRK11650.1"/>
    <property type="match status" value="1"/>
</dbReference>
<dbReference type="AlphaFoldDB" id="A0A1Y6K471"/>
<dbReference type="PANTHER" id="PTHR43875:SF1">
    <property type="entry name" value="OSMOPROTECTIVE COMPOUNDS UPTAKE ATP-BINDING PROTEIN GGTA"/>
    <property type="match status" value="1"/>
</dbReference>
<dbReference type="CDD" id="cd03301">
    <property type="entry name" value="ABC_MalK_N"/>
    <property type="match status" value="1"/>
</dbReference>
<dbReference type="InterPro" id="IPR012340">
    <property type="entry name" value="NA-bd_OB-fold"/>
</dbReference>
<dbReference type="Gene3D" id="2.40.50.100">
    <property type="match status" value="1"/>
</dbReference>
<dbReference type="EMBL" id="LT859958">
    <property type="protein sequence ID" value="SMX54522.1"/>
    <property type="molecule type" value="Genomic_DNA"/>
</dbReference>
<organism evidence="5 6">
    <name type="scientific">Candidatus Brevifilum fermentans</name>
    <dbReference type="NCBI Taxonomy" id="1986204"/>
    <lineage>
        <taxon>Bacteria</taxon>
        <taxon>Bacillati</taxon>
        <taxon>Chloroflexota</taxon>
        <taxon>Anaerolineae</taxon>
        <taxon>Anaerolineales</taxon>
        <taxon>Anaerolineaceae</taxon>
        <taxon>Candidatus Brevifilum</taxon>
    </lineage>
</organism>
<evidence type="ECO:0000313" key="6">
    <source>
        <dbReference type="Proteomes" id="UP000195514"/>
    </source>
</evidence>
<dbReference type="GO" id="GO:0140359">
    <property type="term" value="F:ABC-type transporter activity"/>
    <property type="evidence" value="ECO:0007669"/>
    <property type="project" value="InterPro"/>
</dbReference>
<dbReference type="GO" id="GO:0055052">
    <property type="term" value="C:ATP-binding cassette (ABC) transporter complex, substrate-binding subunit-containing"/>
    <property type="evidence" value="ECO:0007669"/>
    <property type="project" value="TreeGrafter"/>
</dbReference>
<name>A0A1Y6K471_9CHLR</name>
<dbReference type="GO" id="GO:0008643">
    <property type="term" value="P:carbohydrate transport"/>
    <property type="evidence" value="ECO:0007669"/>
    <property type="project" value="InterPro"/>
</dbReference>
<proteinExistence type="predicted"/>
<dbReference type="PANTHER" id="PTHR43875">
    <property type="entry name" value="MALTODEXTRIN IMPORT ATP-BINDING PROTEIN MSMX"/>
    <property type="match status" value="1"/>
</dbReference>
<dbReference type="Gene3D" id="2.40.50.140">
    <property type="entry name" value="Nucleic acid-binding proteins"/>
    <property type="match status" value="1"/>
</dbReference>
<dbReference type="InterPro" id="IPR027417">
    <property type="entry name" value="P-loop_NTPase"/>
</dbReference>
<dbReference type="InterPro" id="IPR003593">
    <property type="entry name" value="AAA+_ATPase"/>
</dbReference>
<dbReference type="PROSITE" id="PS50893">
    <property type="entry name" value="ABC_TRANSPORTER_2"/>
    <property type="match status" value="1"/>
</dbReference>
<dbReference type="SUPFAM" id="SSF50331">
    <property type="entry name" value="MOP-like"/>
    <property type="match status" value="1"/>
</dbReference>
<dbReference type="Gene3D" id="3.40.50.300">
    <property type="entry name" value="P-loop containing nucleotide triphosphate hydrolases"/>
    <property type="match status" value="1"/>
</dbReference>
<keyword evidence="5" id="KW-0762">Sugar transport</keyword>
<dbReference type="RefSeq" id="WP_087862361.1">
    <property type="nucleotide sequence ID" value="NZ_LT859958.1"/>
</dbReference>
<sequence>MASVTYQNVWKKFGDVVALQDLNLEIEDKEFLVLVGPSGCGKTTALRCLAGLEEITEGSVFIGETKVNDVAPKDRDIAMVFQSYALYPHMTVFDNMAFGLKLRKVPKQEIKKLVEEAAEILGIEGLLNRKPRELSGGQRQRVAVGRAIVRQPKVFLFDEPLSNLDAKLRVQTRAQISKLHQRLQTTFIYVTHDQVEAMTMANRIAVMNHGVLQQLDSPQKLYDYPDNMFVAGFIGSPSMNFFKGKIVREDDALYVDLDSFKIRIPDERRAPYESIVDHEIVFGIRPEDIHNPDFAPPSIIAEPVEAKVDVTELMGNEIFLYLVNGEHNFVARVDPRTRVEMGDNLKVVFNMQNMHIFDSMANPDNPVAVR</sequence>
<dbReference type="Pfam" id="PF17912">
    <property type="entry name" value="OB_MalK"/>
    <property type="match status" value="1"/>
</dbReference>
<protein>
    <submittedName>
        <fullName evidence="5">Putative sugar transporter subunit: ATP-binding component of ABC superfamily transporter</fullName>
    </submittedName>
</protein>